<keyword evidence="2" id="KW-1185">Reference proteome</keyword>
<protein>
    <recommendedName>
        <fullName evidence="3">ABM domain-containing protein</fullName>
    </recommendedName>
</protein>
<reference evidence="1 2" key="1">
    <citation type="submission" date="2023-05" db="EMBL/GenBank/DDBJ databases">
        <authorList>
            <person name="Guo Y."/>
        </authorList>
    </citation>
    <scope>NUCLEOTIDE SEQUENCE [LARGE SCALE GENOMIC DNA]</scope>
    <source>
        <strain evidence="1 2">GR2756</strain>
    </source>
</reference>
<dbReference type="Proteomes" id="UP001259572">
    <property type="component" value="Unassembled WGS sequence"/>
</dbReference>
<sequence length="116" mass="13185">MGSDRDVILRRWASRIRTADREAYVGYIEKTGIADYLETAGNLGCQMLMRDLGDGLTEVTTLSWWSSMDAIRAFAGEDVEVARYYPEDDEYLLEKPEKVEHHDVVAEALGLLPETR</sequence>
<proteinExistence type="predicted"/>
<evidence type="ECO:0000313" key="2">
    <source>
        <dbReference type="Proteomes" id="UP001259572"/>
    </source>
</evidence>
<dbReference type="EMBL" id="JAVUPU010000003">
    <property type="protein sequence ID" value="MDT9598653.1"/>
    <property type="molecule type" value="Genomic_DNA"/>
</dbReference>
<accession>A0ABU3Q5G4</accession>
<dbReference type="InterPro" id="IPR011008">
    <property type="entry name" value="Dimeric_a/b-barrel"/>
</dbReference>
<evidence type="ECO:0008006" key="3">
    <source>
        <dbReference type="Google" id="ProtNLM"/>
    </source>
</evidence>
<evidence type="ECO:0000313" key="1">
    <source>
        <dbReference type="EMBL" id="MDT9598653.1"/>
    </source>
</evidence>
<dbReference type="RefSeq" id="WP_315724895.1">
    <property type="nucleotide sequence ID" value="NZ_JAVUPU010000003.1"/>
</dbReference>
<gene>
    <name evidence="1" type="ORF">RQX22_06800</name>
</gene>
<name>A0ABU3Q5G4_9SPHN</name>
<comment type="caution">
    <text evidence="1">The sequence shown here is derived from an EMBL/GenBank/DDBJ whole genome shotgun (WGS) entry which is preliminary data.</text>
</comment>
<organism evidence="1 2">
    <name type="scientific">Sphingosinicella rhizophila</name>
    <dbReference type="NCBI Taxonomy" id="3050082"/>
    <lineage>
        <taxon>Bacteria</taxon>
        <taxon>Pseudomonadati</taxon>
        <taxon>Pseudomonadota</taxon>
        <taxon>Alphaproteobacteria</taxon>
        <taxon>Sphingomonadales</taxon>
        <taxon>Sphingosinicellaceae</taxon>
        <taxon>Sphingosinicella</taxon>
    </lineage>
</organism>
<dbReference type="SUPFAM" id="SSF54909">
    <property type="entry name" value="Dimeric alpha+beta barrel"/>
    <property type="match status" value="1"/>
</dbReference>